<evidence type="ECO:0000259" key="1">
    <source>
        <dbReference type="SMART" id="SM00849"/>
    </source>
</evidence>
<organism evidence="2 3">
    <name type="scientific">Colletotrichum musicola</name>
    <dbReference type="NCBI Taxonomy" id="2175873"/>
    <lineage>
        <taxon>Eukaryota</taxon>
        <taxon>Fungi</taxon>
        <taxon>Dikarya</taxon>
        <taxon>Ascomycota</taxon>
        <taxon>Pezizomycotina</taxon>
        <taxon>Sordariomycetes</taxon>
        <taxon>Hypocreomycetidae</taxon>
        <taxon>Glomerellales</taxon>
        <taxon>Glomerellaceae</taxon>
        <taxon>Colletotrichum</taxon>
        <taxon>Colletotrichum orchidearum species complex</taxon>
    </lineage>
</organism>
<dbReference type="InterPro" id="IPR001279">
    <property type="entry name" value="Metallo-B-lactamas"/>
</dbReference>
<evidence type="ECO:0000313" key="3">
    <source>
        <dbReference type="Proteomes" id="UP000639643"/>
    </source>
</evidence>
<dbReference type="OrthoDB" id="9971601at2759"/>
<feature type="domain" description="Metallo-beta-lactamase" evidence="1">
    <location>
        <begin position="75"/>
        <end position="235"/>
    </location>
</feature>
<dbReference type="Pfam" id="PF00753">
    <property type="entry name" value="Lactamase_B"/>
    <property type="match status" value="1"/>
</dbReference>
<dbReference type="InterPro" id="IPR036866">
    <property type="entry name" value="RibonucZ/Hydroxyglut_hydro"/>
</dbReference>
<keyword evidence="3" id="KW-1185">Reference proteome</keyword>
<accession>A0A8H6MXD6</accession>
<reference evidence="2" key="1">
    <citation type="journal article" date="2020" name="Phytopathology">
        <title>Genome Sequence Resources of Colletotrichum truncatum, C. plurivorum, C. musicola, and C. sojae: Four Species Pathogenic to Soybean (Glycine max).</title>
        <authorList>
            <person name="Rogerio F."/>
            <person name="Boufleur T.R."/>
            <person name="Ciampi-Guillardi M."/>
            <person name="Sukno S.A."/>
            <person name="Thon M.R."/>
            <person name="Massola Junior N.S."/>
            <person name="Baroncelli R."/>
        </authorList>
    </citation>
    <scope>NUCLEOTIDE SEQUENCE</scope>
    <source>
        <strain evidence="2">LFN0074</strain>
    </source>
</reference>
<dbReference type="Proteomes" id="UP000639643">
    <property type="component" value="Unassembled WGS sequence"/>
</dbReference>
<proteinExistence type="predicted"/>
<gene>
    <name evidence="2" type="ORF">CMUS01_13034</name>
</gene>
<comment type="caution">
    <text evidence="2">The sequence shown here is derived from an EMBL/GenBank/DDBJ whole genome shotgun (WGS) entry which is preliminary data.</text>
</comment>
<dbReference type="Gene3D" id="3.60.15.10">
    <property type="entry name" value="Ribonuclease Z/Hydroxyacylglutathione hydrolase-like"/>
    <property type="match status" value="2"/>
</dbReference>
<dbReference type="SUPFAM" id="SSF56281">
    <property type="entry name" value="Metallo-hydrolase/oxidoreductase"/>
    <property type="match status" value="1"/>
</dbReference>
<dbReference type="AlphaFoldDB" id="A0A8H6MXD6"/>
<dbReference type="PANTHER" id="PTHR36839:SF1">
    <property type="entry name" value="METALLO-BETA-LACTAMASE FAMILY PROTEIN (AFU_ORTHOLOGUE AFUA_5G12770)"/>
    <property type="match status" value="1"/>
</dbReference>
<name>A0A8H6MXD6_9PEZI</name>
<protein>
    <recommendedName>
        <fullName evidence="1">Metallo-beta-lactamase domain-containing protein</fullName>
    </recommendedName>
</protein>
<dbReference type="PANTHER" id="PTHR36839">
    <property type="entry name" value="METALLO-BETA-LACTAMASE FAMILY PROTEIN (AFU_ORTHOLOGUE AFUA_5G12770)"/>
    <property type="match status" value="1"/>
</dbReference>
<dbReference type="EMBL" id="WIGM01000784">
    <property type="protein sequence ID" value="KAF6812569.1"/>
    <property type="molecule type" value="Genomic_DNA"/>
</dbReference>
<dbReference type="SMART" id="SM00849">
    <property type="entry name" value="Lactamase_B"/>
    <property type="match status" value="1"/>
</dbReference>
<sequence length="666" mass="74220">MDLLICGTCGIQYDSQTVKSCKICDDPRQYVAPDGQWFTTLRELQDSKKYTNAFTEDKHNSNVIAIQTAPQVAIGQRAFLLRSPEGNILWDCITYIDDETVRRVKELGGIHAIVISHPHYFSTAVHWAEAFGCKVYVSAEDGEWLTRRGDAHVLWEEQTLEFLSGQFVAVKVAGHFPGSSVLLWKSAKKLFVADSVLVVPSGVYHVDRPPGTASFTFMWSYPNMIPLSPDAVHGIWKAVSGLDFEDAHSAFAGRDARGDAKRRFLESAQFPRKPGAARTGIWRISNRPCRSDDVTDFRAPFRPSPTSTKCCQNIPQPLLRATLSQQKTYVIIDEMSASPSHTITVSDRTAWLETLETDRPILVHLNADTTWLIQLPYPSSAPAPAGRKRFNILLDPWLQRPQSDVAAWFSTQWHLVEPSLKTMDELNSLLAGLEAGSTHFKETITSYIDAVAISHEFTDHCHQATLEELPKSTPVFATDMAAELIRSWNHFDSVITTPAFSTSTEDWRTSLSVAGLPPWVGIGRIITEGNALYYHSAIIVAFDLGKPETILYSPHGIQASDLTCIRESGLPTLALLHGLHDVRIWMTKQLNLGALNGIKAVDICDAKYWIATHDEVKKGGGFIAYMLQRTQYTLKQAVEAEEQRMEGQVPDYDFVELGSGEGMILL</sequence>
<evidence type="ECO:0000313" key="2">
    <source>
        <dbReference type="EMBL" id="KAF6812569.1"/>
    </source>
</evidence>